<dbReference type="SUPFAM" id="SSF52402">
    <property type="entry name" value="Adenine nucleotide alpha hydrolases-like"/>
    <property type="match status" value="1"/>
</dbReference>
<feature type="transmembrane region" description="Helical" evidence="5">
    <location>
        <begin position="339"/>
        <end position="357"/>
    </location>
</feature>
<feature type="transmembrane region" description="Helical" evidence="5">
    <location>
        <begin position="396"/>
        <end position="416"/>
    </location>
</feature>
<evidence type="ECO:0000256" key="2">
    <source>
        <dbReference type="ARBA" id="ARBA00022692"/>
    </source>
</evidence>
<evidence type="ECO:0000313" key="8">
    <source>
        <dbReference type="Proteomes" id="UP000199656"/>
    </source>
</evidence>
<organism evidence="7 8">
    <name type="scientific">Chitinophaga terrae</name>
    <name type="common">ex Kim and Jung 2007</name>
    <dbReference type="NCBI Taxonomy" id="408074"/>
    <lineage>
        <taxon>Bacteria</taxon>
        <taxon>Pseudomonadati</taxon>
        <taxon>Bacteroidota</taxon>
        <taxon>Chitinophagia</taxon>
        <taxon>Chitinophagales</taxon>
        <taxon>Chitinophagaceae</taxon>
        <taxon>Chitinophaga</taxon>
    </lineage>
</organism>
<dbReference type="STRING" id="408074.SAMN05660909_03501"/>
<name>A0A1H4E4D1_9BACT</name>
<feature type="transmembrane region" description="Helical" evidence="5">
    <location>
        <begin position="296"/>
        <end position="319"/>
    </location>
</feature>
<dbReference type="GO" id="GO:0005384">
    <property type="term" value="F:manganese ion transmembrane transporter activity"/>
    <property type="evidence" value="ECO:0007669"/>
    <property type="project" value="TreeGrafter"/>
</dbReference>
<dbReference type="Gene3D" id="3.40.50.620">
    <property type="entry name" value="HUPs"/>
    <property type="match status" value="1"/>
</dbReference>
<keyword evidence="4 5" id="KW-0472">Membrane</keyword>
<dbReference type="RefSeq" id="WP_089763219.1">
    <property type="nucleotide sequence ID" value="NZ_BKAT01000029.1"/>
</dbReference>
<feature type="transmembrane region" description="Helical" evidence="5">
    <location>
        <begin position="436"/>
        <end position="458"/>
    </location>
</feature>
<dbReference type="NCBIfam" id="TIGR01197">
    <property type="entry name" value="nramp"/>
    <property type="match status" value="1"/>
</dbReference>
<dbReference type="GO" id="GO:0034755">
    <property type="term" value="P:iron ion transmembrane transport"/>
    <property type="evidence" value="ECO:0007669"/>
    <property type="project" value="TreeGrafter"/>
</dbReference>
<comment type="similarity">
    <text evidence="5">Belongs to the NRAMP family.</text>
</comment>
<reference evidence="8" key="1">
    <citation type="submission" date="2016-10" db="EMBL/GenBank/DDBJ databases">
        <authorList>
            <person name="Varghese N."/>
            <person name="Submissions S."/>
        </authorList>
    </citation>
    <scope>NUCLEOTIDE SEQUENCE [LARGE SCALE GENOMIC DNA]</scope>
    <source>
        <strain evidence="8">DSM 23920</strain>
    </source>
</reference>
<feature type="transmembrane region" description="Helical" evidence="5">
    <location>
        <begin position="201"/>
        <end position="224"/>
    </location>
</feature>
<dbReference type="NCBIfam" id="NF037982">
    <property type="entry name" value="Nramp_1"/>
    <property type="match status" value="1"/>
</dbReference>
<dbReference type="GO" id="GO:0015293">
    <property type="term" value="F:symporter activity"/>
    <property type="evidence" value="ECO:0007669"/>
    <property type="project" value="UniProtKB-UniRule"/>
</dbReference>
<dbReference type="Proteomes" id="UP000199656">
    <property type="component" value="Unassembled WGS sequence"/>
</dbReference>
<dbReference type="InterPro" id="IPR006016">
    <property type="entry name" value="UspA"/>
</dbReference>
<dbReference type="HAMAP" id="MF_00221">
    <property type="entry name" value="NRAMP"/>
    <property type="match status" value="1"/>
</dbReference>
<protein>
    <recommendedName>
        <fullName evidence="5">Divalent metal cation transporter MntH</fullName>
    </recommendedName>
</protein>
<feature type="transmembrane region" description="Helical" evidence="5">
    <location>
        <begin position="363"/>
        <end position="384"/>
    </location>
</feature>
<feature type="transmembrane region" description="Helical" evidence="5">
    <location>
        <begin position="134"/>
        <end position="151"/>
    </location>
</feature>
<keyword evidence="8" id="KW-1185">Reference proteome</keyword>
<keyword evidence="5" id="KW-0406">Ion transport</keyword>
<comment type="function">
    <text evidence="5">H(+)-stimulated, divalent metal cation uptake system.</text>
</comment>
<evidence type="ECO:0000259" key="6">
    <source>
        <dbReference type="Pfam" id="PF00582"/>
    </source>
</evidence>
<dbReference type="PRINTS" id="PR00447">
    <property type="entry name" value="NATRESASSCMP"/>
</dbReference>
<dbReference type="OrthoDB" id="9787548at2"/>
<dbReference type="Pfam" id="PF00582">
    <property type="entry name" value="Usp"/>
    <property type="match status" value="1"/>
</dbReference>
<feature type="domain" description="UspA" evidence="6">
    <location>
        <begin position="487"/>
        <end position="619"/>
    </location>
</feature>
<dbReference type="EMBL" id="FNRL01000016">
    <property type="protein sequence ID" value="SEA79863.1"/>
    <property type="molecule type" value="Genomic_DNA"/>
</dbReference>
<dbReference type="GO" id="GO:0015086">
    <property type="term" value="F:cadmium ion transmembrane transporter activity"/>
    <property type="evidence" value="ECO:0007669"/>
    <property type="project" value="TreeGrafter"/>
</dbReference>
<dbReference type="NCBIfam" id="NF001923">
    <property type="entry name" value="PRK00701.1"/>
    <property type="match status" value="1"/>
</dbReference>
<feature type="transmembrane region" description="Helical" evidence="5">
    <location>
        <begin position="59"/>
        <end position="81"/>
    </location>
</feature>
<feature type="transmembrane region" description="Helical" evidence="5">
    <location>
        <begin position="163"/>
        <end position="181"/>
    </location>
</feature>
<evidence type="ECO:0000256" key="1">
    <source>
        <dbReference type="ARBA" id="ARBA00004141"/>
    </source>
</evidence>
<accession>A0A1H4E4D1</accession>
<gene>
    <name evidence="5" type="primary">mntH</name>
    <name evidence="7" type="ORF">SAMN05660909_03501</name>
</gene>
<feature type="transmembrane region" description="Helical" evidence="5">
    <location>
        <begin position="101"/>
        <end position="128"/>
    </location>
</feature>
<keyword evidence="2 5" id="KW-0812">Transmembrane</keyword>
<comment type="subcellular location">
    <subcellularLocation>
        <location evidence="5">Cell membrane</location>
        <topology evidence="5">Multi-pass membrane protein</topology>
    </subcellularLocation>
    <subcellularLocation>
        <location evidence="1">Membrane</location>
        <topology evidence="1">Multi-pass membrane protein</topology>
    </subcellularLocation>
</comment>
<evidence type="ECO:0000256" key="3">
    <source>
        <dbReference type="ARBA" id="ARBA00022989"/>
    </source>
</evidence>
<evidence type="ECO:0000256" key="5">
    <source>
        <dbReference type="HAMAP-Rule" id="MF_00221"/>
    </source>
</evidence>
<dbReference type="InterPro" id="IPR001046">
    <property type="entry name" value="NRAMP_fam"/>
</dbReference>
<keyword evidence="5" id="KW-0769">Symport</keyword>
<dbReference type="Pfam" id="PF01566">
    <property type="entry name" value="Nramp"/>
    <property type="match status" value="1"/>
</dbReference>
<feature type="transmembrane region" description="Helical" evidence="5">
    <location>
        <begin position="245"/>
        <end position="271"/>
    </location>
</feature>
<sequence>MEHTSLSDVHQSVETNGKSKWKRIFAFLGPAYLVSVGYMDPGNWATDLAGGSQYGYKLLWVLLMSNLMALLLQSLAARLGIVRGRDLAQANRETYPPAVNFVLYLLAEIAIAATDLAEVLGMAIGIQLLTGLPLIWGVSLTILDTFLLLFLQQYGIRKMEAFIIGLVAIVGTSFLIELLLVRPEMNEVVKGFIPTIPDNNALYIAIGIIGATVMPHNLYLHSALVQTRKIKKDNKGIRQAIKMNFIDSTIALNLAFLVNAAILILAAAVFYKSGRTDVAEIQDAHQLLDKLLGNKLAPVLFAVALIAAGQSSTVTGTLAGQIVMEGYLRLRINPWLRRIITRLLAIIPALITILWFGDKEVGALLVFSQVLLSLQLGFAIIPLIHFVSDKKQMGEFAIKPLTRVFSWVVTSLLVYLNLRMVFTEAFNYMSGTGNMAVDALIILACVGFVILLVITIVYPLRQRYRDDAAAGIHHAQVSLGDMEAPSYKRIAMALDFSGRDREIISNAIAHGNEQTEYILIHIVESASAKYSGKESDDLETRRDQEQLDTYITLLKSRGHRAKGVLGFRRRAKEIARIVKEENADFLVLGAHGHKGFKDWLYGETANQVRHHVKIPVLLVQ</sequence>
<keyword evidence="3 5" id="KW-1133">Transmembrane helix</keyword>
<dbReference type="CDD" id="cd00293">
    <property type="entry name" value="USP-like"/>
    <property type="match status" value="1"/>
</dbReference>
<feature type="transmembrane region" description="Helical" evidence="5">
    <location>
        <begin position="21"/>
        <end position="39"/>
    </location>
</feature>
<evidence type="ECO:0000256" key="4">
    <source>
        <dbReference type="ARBA" id="ARBA00023136"/>
    </source>
</evidence>
<dbReference type="GO" id="GO:0046872">
    <property type="term" value="F:metal ion binding"/>
    <property type="evidence" value="ECO:0007669"/>
    <property type="project" value="UniProtKB-UniRule"/>
</dbReference>
<dbReference type="GO" id="GO:0005886">
    <property type="term" value="C:plasma membrane"/>
    <property type="evidence" value="ECO:0007669"/>
    <property type="project" value="UniProtKB-SubCell"/>
</dbReference>
<dbReference type="AlphaFoldDB" id="A0A1H4E4D1"/>
<keyword evidence="5" id="KW-0813">Transport</keyword>
<dbReference type="InterPro" id="IPR014729">
    <property type="entry name" value="Rossmann-like_a/b/a_fold"/>
</dbReference>
<dbReference type="PANTHER" id="PTHR11706">
    <property type="entry name" value="SOLUTE CARRIER PROTEIN FAMILY 11 MEMBER"/>
    <property type="match status" value="1"/>
</dbReference>
<keyword evidence="5" id="KW-1003">Cell membrane</keyword>
<dbReference type="PANTHER" id="PTHR11706:SF101">
    <property type="entry name" value="MANGANESE TRANSPORTER SMF1"/>
    <property type="match status" value="1"/>
</dbReference>
<evidence type="ECO:0000313" key="7">
    <source>
        <dbReference type="EMBL" id="SEA79863.1"/>
    </source>
</evidence>
<comment type="caution">
    <text evidence="5">Lacks conserved residue(s) required for the propagation of feature annotation.</text>
</comment>
<proteinExistence type="inferred from homology"/>